<accession>A0A2N5CMW9</accession>
<dbReference type="AlphaFoldDB" id="A0A2N5CMW9"/>
<evidence type="ECO:0000313" key="2">
    <source>
        <dbReference type="EMBL" id="PLR07790.1"/>
    </source>
</evidence>
<dbReference type="EMBL" id="CP026100">
    <property type="protein sequence ID" value="AYV46554.1"/>
    <property type="molecule type" value="Genomic_DNA"/>
</dbReference>
<dbReference type="OrthoDB" id="8247937at2"/>
<reference evidence="1 4" key="2">
    <citation type="submission" date="2018-01" db="EMBL/GenBank/DDBJ databases">
        <title>Complete genome sequence of Caulobacter flavus RHGG3.</title>
        <authorList>
            <person name="Yang E."/>
        </authorList>
    </citation>
    <scope>NUCLEOTIDE SEQUENCE [LARGE SCALE GENOMIC DNA]</scope>
    <source>
        <strain evidence="1 4">RHGG3</strain>
    </source>
</reference>
<name>A0A2N5CMW9_9CAUL</name>
<evidence type="ECO:0000313" key="1">
    <source>
        <dbReference type="EMBL" id="AYV46554.1"/>
    </source>
</evidence>
<evidence type="ECO:0000313" key="4">
    <source>
        <dbReference type="Proteomes" id="UP000281192"/>
    </source>
</evidence>
<evidence type="ECO:0000313" key="3">
    <source>
        <dbReference type="Proteomes" id="UP000234483"/>
    </source>
</evidence>
<dbReference type="Proteomes" id="UP000234483">
    <property type="component" value="Unassembled WGS sequence"/>
</dbReference>
<reference evidence="2 3" key="1">
    <citation type="submission" date="2017-12" db="EMBL/GenBank/DDBJ databases">
        <title>The genome sequence of Caulobacter flavus CGMCC1 15093.</title>
        <authorList>
            <person name="Gao J."/>
            <person name="Mao X."/>
            <person name="Sun J."/>
        </authorList>
    </citation>
    <scope>NUCLEOTIDE SEQUENCE [LARGE SCALE GENOMIC DNA]</scope>
    <source>
        <strain evidence="2 3">CGMCC1 15093</strain>
    </source>
</reference>
<proteinExistence type="predicted"/>
<dbReference type="Proteomes" id="UP000281192">
    <property type="component" value="Chromosome"/>
</dbReference>
<gene>
    <name evidence="1" type="ORF">C1707_09920</name>
    <name evidence="2" type="ORF">CFHF_21395</name>
</gene>
<dbReference type="KEGG" id="cfh:C1707_09920"/>
<keyword evidence="4" id="KW-1185">Reference proteome</keyword>
<sequence length="224" mass="24478">MNAGVAERGKVFHHFEVPSGNKPTARIRRASPDLKALLTAVIDQGAYKKSLVLAVSITEDYLIDLMKLVLRAHPDRLGRGVKRGDSKPTIALEDFIERSRDEILEELIRSRVGGALYAKPAEYLAYVASILEVEVPAESAAGFIEVKATRDIVVHGDGRANERYIEKAGQRARVAAGEPLLIDGVYFDSAIGTMKSLIYQLAEKVAAKYADDDAVTQCAKAILR</sequence>
<protein>
    <submittedName>
        <fullName evidence="2">Uncharacterized protein</fullName>
    </submittedName>
</protein>
<organism evidence="2 3">
    <name type="scientific">Caulobacter flavus</name>
    <dbReference type="NCBI Taxonomy" id="1679497"/>
    <lineage>
        <taxon>Bacteria</taxon>
        <taxon>Pseudomonadati</taxon>
        <taxon>Pseudomonadota</taxon>
        <taxon>Alphaproteobacteria</taxon>
        <taxon>Caulobacterales</taxon>
        <taxon>Caulobacteraceae</taxon>
        <taxon>Caulobacter</taxon>
    </lineage>
</organism>
<dbReference type="EMBL" id="PJRQ01000044">
    <property type="protein sequence ID" value="PLR07790.1"/>
    <property type="molecule type" value="Genomic_DNA"/>
</dbReference>